<feature type="region of interest" description="Disordered" evidence="1">
    <location>
        <begin position="303"/>
        <end position="328"/>
    </location>
</feature>
<reference evidence="2 3" key="1">
    <citation type="journal article" date="2018" name="Cell">
        <title>The Chara Genome: Secondary Complexity and Implications for Plant Terrestrialization.</title>
        <authorList>
            <person name="Nishiyama T."/>
            <person name="Sakayama H."/>
            <person name="Vries J.D."/>
            <person name="Buschmann H."/>
            <person name="Saint-Marcoux D."/>
            <person name="Ullrich K.K."/>
            <person name="Haas F.B."/>
            <person name="Vanderstraeten L."/>
            <person name="Becker D."/>
            <person name="Lang D."/>
            <person name="Vosolsobe S."/>
            <person name="Rombauts S."/>
            <person name="Wilhelmsson P.K.I."/>
            <person name="Janitza P."/>
            <person name="Kern R."/>
            <person name="Heyl A."/>
            <person name="Rumpler F."/>
            <person name="Villalobos L.I.A.C."/>
            <person name="Clay J.M."/>
            <person name="Skokan R."/>
            <person name="Toyoda A."/>
            <person name="Suzuki Y."/>
            <person name="Kagoshima H."/>
            <person name="Schijlen E."/>
            <person name="Tajeshwar N."/>
            <person name="Catarino B."/>
            <person name="Hetherington A.J."/>
            <person name="Saltykova A."/>
            <person name="Bonnot C."/>
            <person name="Breuninger H."/>
            <person name="Symeonidi A."/>
            <person name="Radhakrishnan G.V."/>
            <person name="Van Nieuwerburgh F."/>
            <person name="Deforce D."/>
            <person name="Chang C."/>
            <person name="Karol K.G."/>
            <person name="Hedrich R."/>
            <person name="Ulvskov P."/>
            <person name="Glockner G."/>
            <person name="Delwiche C.F."/>
            <person name="Petrasek J."/>
            <person name="Van de Peer Y."/>
            <person name="Friml J."/>
            <person name="Beilby M."/>
            <person name="Dolan L."/>
            <person name="Kohara Y."/>
            <person name="Sugano S."/>
            <person name="Fujiyama A."/>
            <person name="Delaux P.-M."/>
            <person name="Quint M."/>
            <person name="TheiBen G."/>
            <person name="Hagemann M."/>
            <person name="Harholt J."/>
            <person name="Dunand C."/>
            <person name="Zachgo S."/>
            <person name="Langdale J."/>
            <person name="Maumus F."/>
            <person name="Straeten D.V.D."/>
            <person name="Gould S.B."/>
            <person name="Rensing S.A."/>
        </authorList>
    </citation>
    <scope>NUCLEOTIDE SEQUENCE [LARGE SCALE GENOMIC DNA]</scope>
    <source>
        <strain evidence="2 3">S276</strain>
    </source>
</reference>
<sequence>MTEGADVLDEAVCGTGLAEVAKLFELVVNGFQGAEGGSEKFGPLEEGVTWSSRGSAVADFSHPPFGGIAEEAGGGNGEPVGKGHVVEVKRVLELGGVLDAPDEGGGGGNGTMVEVEGLMDVVVEVVGVEEVGGGVLLEAAVEEGVVCTVEVGVFCAVEEGVVCAVVTTVMEGMVPSIVVTRSHMNDMLAFMSSREAMTEVRRVLSAWRMAERSRVAVFAGGCSPARLRAMLSTEPMRMSDMLMEDAAMSGEEGVEDDPWLFNARTTLAGVGVMPSVAVQCQNDAGRSRVMPCNLPKVRARGLAERSGDDMRGHPKGQLGLLTQDDTGRSWRMTPSLEKQGVSGANVASFAEENPWLSLEMEELNARDDDSSLIGQGPTHSRSGSESERLDLDVKTEEICNASVRDGGSSITGLENQSQMEGAVQDSSRHTFVIDTLSNIDSDRDGRHTVATDTLDNNDSDRDGRQVESNDSDPDRRQLDSNESGPEGRHGLDSNDSYSDRGQEDSNYSNPDGRQLLVGRHEGFVEPELVDDEFVGPGLDEQKTQSQDAHGLLAMNEIADLLVPIPLDGSEESTGDDDLRKSGVLGLERPSFSILALKKSGKVRSNGPKASECKDWSDAVPAKDASSVSSSSDLSKAIQQMRLSLLRSEKNNLFKDQDNTWFTALAVWWMAPKASLRSPYWLTAVPPGSPEQGGHFVRVLSFHQLREVMAHLRISKIRCDKKNGMSHVPRETMEQHLYTFLNQRFGLKSLVLEWASAIFNAVSKFCVLDIEVTMFGKILLNEIDEEFWEAHRKLKETIIQLLQIYLRGKYSYKNEEDISRMIHRRLHGYVKDMEWIDIIRFMYASEESGMLIHRVDKAERQTAAVKLKANVDCIHARFSSRNTTTRPGKVAKQRPSSKGKVHFRTFLQVLLRHQLEERVKLLKEFRILFYKHDYLRAGRLTRNQFAGLYRDLKNNTKAEGGKNISQMDVPDGVVIPHMDATFSDCVQFFMQDIRRIAATHKE</sequence>
<name>A0A388KYW5_CHABU</name>
<gene>
    <name evidence="2" type="ORF">CBR_g19867</name>
</gene>
<protein>
    <recommendedName>
        <fullName evidence="4">EF-hand domain-containing protein</fullName>
    </recommendedName>
</protein>
<comment type="caution">
    <text evidence="2">The sequence shown here is derived from an EMBL/GenBank/DDBJ whole genome shotgun (WGS) entry which is preliminary data.</text>
</comment>
<dbReference type="PANTHER" id="PTHR16306">
    <property type="entry name" value="TRANSLIN-ASSOCIATED FACTOR X-INTERACTING PROTEIN 1"/>
    <property type="match status" value="1"/>
</dbReference>
<proteinExistence type="predicted"/>
<evidence type="ECO:0000313" key="2">
    <source>
        <dbReference type="EMBL" id="GBG75231.1"/>
    </source>
</evidence>
<feature type="compositionally biased region" description="Basic and acidic residues" evidence="1">
    <location>
        <begin position="440"/>
        <end position="449"/>
    </location>
</feature>
<dbReference type="Gramene" id="GBG75231">
    <property type="protein sequence ID" value="GBG75231"/>
    <property type="gene ID" value="CBR_g19867"/>
</dbReference>
<dbReference type="OrthoDB" id="2021138at2759"/>
<evidence type="ECO:0000256" key="1">
    <source>
        <dbReference type="SAM" id="MobiDB-lite"/>
    </source>
</evidence>
<evidence type="ECO:0008006" key="4">
    <source>
        <dbReference type="Google" id="ProtNLM"/>
    </source>
</evidence>
<dbReference type="Proteomes" id="UP000265515">
    <property type="component" value="Unassembled WGS sequence"/>
</dbReference>
<evidence type="ECO:0000313" key="3">
    <source>
        <dbReference type="Proteomes" id="UP000265515"/>
    </source>
</evidence>
<dbReference type="AlphaFoldDB" id="A0A388KYW5"/>
<feature type="compositionally biased region" description="Polar residues" evidence="1">
    <location>
        <begin position="408"/>
        <end position="419"/>
    </location>
</feature>
<feature type="compositionally biased region" description="Basic and acidic residues" evidence="1">
    <location>
        <begin position="458"/>
        <end position="503"/>
    </location>
</feature>
<keyword evidence="3" id="KW-1185">Reference proteome</keyword>
<accession>A0A388KYW5</accession>
<dbReference type="EMBL" id="BFEA01000220">
    <property type="protein sequence ID" value="GBG75231.1"/>
    <property type="molecule type" value="Genomic_DNA"/>
</dbReference>
<feature type="region of interest" description="Disordered" evidence="1">
    <location>
        <begin position="368"/>
        <end position="426"/>
    </location>
</feature>
<feature type="compositionally biased region" description="Basic and acidic residues" evidence="1">
    <location>
        <begin position="303"/>
        <end position="312"/>
    </location>
</feature>
<dbReference type="GO" id="GO:0005737">
    <property type="term" value="C:cytoplasm"/>
    <property type="evidence" value="ECO:0007669"/>
    <property type="project" value="TreeGrafter"/>
</dbReference>
<feature type="region of interest" description="Disordered" evidence="1">
    <location>
        <begin position="439"/>
        <end position="514"/>
    </location>
</feature>
<feature type="compositionally biased region" description="Basic and acidic residues" evidence="1">
    <location>
        <begin position="382"/>
        <end position="397"/>
    </location>
</feature>
<organism evidence="2 3">
    <name type="scientific">Chara braunii</name>
    <name type="common">Braun's stonewort</name>
    <dbReference type="NCBI Taxonomy" id="69332"/>
    <lineage>
        <taxon>Eukaryota</taxon>
        <taxon>Viridiplantae</taxon>
        <taxon>Streptophyta</taxon>
        <taxon>Charophyceae</taxon>
        <taxon>Charales</taxon>
        <taxon>Characeae</taxon>
        <taxon>Chara</taxon>
    </lineage>
</organism>
<dbReference type="PANTHER" id="PTHR16306:SF1">
    <property type="entry name" value="CHROMOSOME UNDETERMINED SCAFFOLD_7, WHOLE GENOME SHOTGUN SEQUENCE"/>
    <property type="match status" value="1"/>
</dbReference>